<keyword evidence="2" id="KW-1185">Reference proteome</keyword>
<accession>A0ABV0G1S2</accession>
<name>A0ABV0G1S2_9BURK</name>
<dbReference type="InterPro" id="IPR027417">
    <property type="entry name" value="P-loop_NTPase"/>
</dbReference>
<protein>
    <recommendedName>
        <fullName evidence="3">Serine kinase</fullName>
    </recommendedName>
</protein>
<evidence type="ECO:0008006" key="3">
    <source>
        <dbReference type="Google" id="ProtNLM"/>
    </source>
</evidence>
<organism evidence="1 2">
    <name type="scientific">Roseateles paludis</name>
    <dbReference type="NCBI Taxonomy" id="3145238"/>
    <lineage>
        <taxon>Bacteria</taxon>
        <taxon>Pseudomonadati</taxon>
        <taxon>Pseudomonadota</taxon>
        <taxon>Betaproteobacteria</taxon>
        <taxon>Burkholderiales</taxon>
        <taxon>Sphaerotilaceae</taxon>
        <taxon>Roseateles</taxon>
    </lineage>
</organism>
<dbReference type="Gene3D" id="3.40.50.300">
    <property type="entry name" value="P-loop containing nucleotide triphosphate hydrolases"/>
    <property type="match status" value="1"/>
</dbReference>
<evidence type="ECO:0000313" key="2">
    <source>
        <dbReference type="Proteomes" id="UP001495147"/>
    </source>
</evidence>
<evidence type="ECO:0000313" key="1">
    <source>
        <dbReference type="EMBL" id="MEO3691679.1"/>
    </source>
</evidence>
<gene>
    <name evidence="1" type="ORF">ABDJ85_09380</name>
</gene>
<sequence length="338" mass="36352">MTRRQIADPFDEDIPLSLTRRCVVLGQVVEFRTHDAAWLALVDAAYGGLPGAVMQPEAPALRLDLFVSDAAPTWPLDAAPPAPQMLGGAGVRGALLDANHAALAVLDTGRAVVRLSRALLVHSYHARYEFLEFAVYVLAQHASRMLPLHAGCVALGDAAALIVGDSGAGKSTLSLLALAEGLQFLTEDSCFVDPVSLRVAGVPNFLHLRFDALDWLHDAGWRERVQASAVIHRRSGVAKWELDMRGGWAPLATGLPVLRHLVFASSRPAGEQPLLRSLGTDEVLARLRDTQPYGARHAGWAAFEHTLAGVQGWELRRGAHARQGAQALAALFKLPAPR</sequence>
<reference evidence="1 2" key="1">
    <citation type="submission" date="2024-05" db="EMBL/GenBank/DDBJ databases">
        <title>Roseateles sp. DJS-2-20 16S ribosomal RNA gene Genome sequencing and assembly.</title>
        <authorList>
            <person name="Woo H."/>
        </authorList>
    </citation>
    <scope>NUCLEOTIDE SEQUENCE [LARGE SCALE GENOMIC DNA]</scope>
    <source>
        <strain evidence="1 2">DJS-2-20</strain>
    </source>
</reference>
<comment type="caution">
    <text evidence="1">The sequence shown here is derived from an EMBL/GenBank/DDBJ whole genome shotgun (WGS) entry which is preliminary data.</text>
</comment>
<dbReference type="EMBL" id="JBDPZD010000002">
    <property type="protein sequence ID" value="MEO3691679.1"/>
    <property type="molecule type" value="Genomic_DNA"/>
</dbReference>
<proteinExistence type="predicted"/>
<dbReference type="RefSeq" id="WP_347704493.1">
    <property type="nucleotide sequence ID" value="NZ_JBDPZD010000002.1"/>
</dbReference>
<dbReference type="SUPFAM" id="SSF53795">
    <property type="entry name" value="PEP carboxykinase-like"/>
    <property type="match status" value="1"/>
</dbReference>
<dbReference type="Proteomes" id="UP001495147">
    <property type="component" value="Unassembled WGS sequence"/>
</dbReference>